<dbReference type="Proteomes" id="UP000186922">
    <property type="component" value="Unassembled WGS sequence"/>
</dbReference>
<reference evidence="1 2" key="1">
    <citation type="journal article" date="2016" name="Nat. Commun.">
        <title>Extremotolerant tardigrade genome and improved radiotolerance of human cultured cells by tardigrade-unique protein.</title>
        <authorList>
            <person name="Hashimoto T."/>
            <person name="Horikawa D.D."/>
            <person name="Saito Y."/>
            <person name="Kuwahara H."/>
            <person name="Kozuka-Hata H."/>
            <person name="Shin-I T."/>
            <person name="Minakuchi Y."/>
            <person name="Ohishi K."/>
            <person name="Motoyama A."/>
            <person name="Aizu T."/>
            <person name="Enomoto A."/>
            <person name="Kondo K."/>
            <person name="Tanaka S."/>
            <person name="Hara Y."/>
            <person name="Koshikawa S."/>
            <person name="Sagara H."/>
            <person name="Miura T."/>
            <person name="Yokobori S."/>
            <person name="Miyagawa K."/>
            <person name="Suzuki Y."/>
            <person name="Kubo T."/>
            <person name="Oyama M."/>
            <person name="Kohara Y."/>
            <person name="Fujiyama A."/>
            <person name="Arakawa K."/>
            <person name="Katayama T."/>
            <person name="Toyoda A."/>
            <person name="Kunieda T."/>
        </authorList>
    </citation>
    <scope>NUCLEOTIDE SEQUENCE [LARGE SCALE GENOMIC DNA]</scope>
    <source>
        <strain evidence="1 2">YOKOZUNA-1</strain>
    </source>
</reference>
<accession>A0A1D1W714</accession>
<comment type="caution">
    <text evidence="1">The sequence shown here is derived from an EMBL/GenBank/DDBJ whole genome shotgun (WGS) entry which is preliminary data.</text>
</comment>
<dbReference type="EMBL" id="BDGG01000014">
    <property type="protein sequence ID" value="GAV06859.1"/>
    <property type="molecule type" value="Genomic_DNA"/>
</dbReference>
<dbReference type="AlphaFoldDB" id="A0A1D1W714"/>
<sequence length="227" mass="25270">MWRWVQVKRYWEYAGNSVGVVESVPRVPVAPPNGQTVHVTLVALPASDGHHLLDPPSSCPSCKASLLLCGCLLALTLPHIISPTDFPSVFLLPPTASPKEEFSRLHKHARLRFPEEKAAAFVPHLLRHEQEWDDRQERFRYGTGTGHRHAQDDLRRCQAQRGAGEPGLCLGASEAGGRPRQRRHRLRAGVAENVGRGHRFPEAAALGAPLPELLVRGGGRQWRRKDR</sequence>
<proteinExistence type="predicted"/>
<protein>
    <submittedName>
        <fullName evidence="1">Uncharacterized protein</fullName>
    </submittedName>
</protein>
<evidence type="ECO:0000313" key="2">
    <source>
        <dbReference type="Proteomes" id="UP000186922"/>
    </source>
</evidence>
<gene>
    <name evidence="1" type="primary">RvY_16775</name>
    <name evidence="1" type="synonym">RvY_16775.1</name>
    <name evidence="1" type="ORF">RvY_16775-1</name>
</gene>
<name>A0A1D1W714_RAMVA</name>
<keyword evidence="2" id="KW-1185">Reference proteome</keyword>
<evidence type="ECO:0000313" key="1">
    <source>
        <dbReference type="EMBL" id="GAV06859.1"/>
    </source>
</evidence>
<organism evidence="1 2">
    <name type="scientific">Ramazzottius varieornatus</name>
    <name type="common">Water bear</name>
    <name type="synonym">Tardigrade</name>
    <dbReference type="NCBI Taxonomy" id="947166"/>
    <lineage>
        <taxon>Eukaryota</taxon>
        <taxon>Metazoa</taxon>
        <taxon>Ecdysozoa</taxon>
        <taxon>Tardigrada</taxon>
        <taxon>Eutardigrada</taxon>
        <taxon>Parachela</taxon>
        <taxon>Hypsibioidea</taxon>
        <taxon>Ramazzottiidae</taxon>
        <taxon>Ramazzottius</taxon>
    </lineage>
</organism>